<dbReference type="InterPro" id="IPR014710">
    <property type="entry name" value="RmlC-like_jellyroll"/>
</dbReference>
<feature type="domain" description="ChrR-like cupin" evidence="1">
    <location>
        <begin position="25"/>
        <end position="115"/>
    </location>
</feature>
<organism evidence="2 3">
    <name type="scientific">Phytoactinopolyspora halotolerans</name>
    <dbReference type="NCBI Taxonomy" id="1981512"/>
    <lineage>
        <taxon>Bacteria</taxon>
        <taxon>Bacillati</taxon>
        <taxon>Actinomycetota</taxon>
        <taxon>Actinomycetes</taxon>
        <taxon>Jiangellales</taxon>
        <taxon>Jiangellaceae</taxon>
        <taxon>Phytoactinopolyspora</taxon>
    </lineage>
</organism>
<dbReference type="InterPro" id="IPR025979">
    <property type="entry name" value="ChrR-like_cupin_dom"/>
</dbReference>
<sequence>MTTGPQIAVSTDYPDEIAVAAQPDDERVWVPQAPNVWFRPLMFNTVIGQWCNLLKVTASGIVSRHRHPGAVFGYVVKGRWHYYEHEWVAETGHFVYEPPGEIHTLAVPEDCTEMITFFNISGAMVYVDENGHQIDYEDTFTKIDRCRAHYEKVGLGADYVDQFIR</sequence>
<dbReference type="Proteomes" id="UP000475214">
    <property type="component" value="Unassembled WGS sequence"/>
</dbReference>
<dbReference type="InterPro" id="IPR011051">
    <property type="entry name" value="RmlC_Cupin_sf"/>
</dbReference>
<dbReference type="AlphaFoldDB" id="A0A6L9SF06"/>
<dbReference type="EMBL" id="JAAGOA010000024">
    <property type="protein sequence ID" value="NEE03673.1"/>
    <property type="molecule type" value="Genomic_DNA"/>
</dbReference>
<evidence type="ECO:0000313" key="2">
    <source>
        <dbReference type="EMBL" id="NEE03673.1"/>
    </source>
</evidence>
<name>A0A6L9SF06_9ACTN</name>
<dbReference type="CDD" id="cd20302">
    <property type="entry name" value="cupin_DAD"/>
    <property type="match status" value="1"/>
</dbReference>
<dbReference type="Gene3D" id="2.60.120.10">
    <property type="entry name" value="Jelly Rolls"/>
    <property type="match status" value="1"/>
</dbReference>
<dbReference type="Pfam" id="PF12973">
    <property type="entry name" value="Cupin_7"/>
    <property type="match status" value="1"/>
</dbReference>
<reference evidence="2 3" key="1">
    <citation type="submission" date="2020-02" db="EMBL/GenBank/DDBJ databases">
        <authorList>
            <person name="Li X.-J."/>
            <person name="Han X.-M."/>
        </authorList>
    </citation>
    <scope>NUCLEOTIDE SEQUENCE [LARGE SCALE GENOMIC DNA]</scope>
    <source>
        <strain evidence="2 3">CCTCC AB 2017055</strain>
    </source>
</reference>
<proteinExistence type="predicted"/>
<comment type="caution">
    <text evidence="2">The sequence shown here is derived from an EMBL/GenBank/DDBJ whole genome shotgun (WGS) entry which is preliminary data.</text>
</comment>
<protein>
    <submittedName>
        <fullName evidence="2">Cupin domain-containing protein</fullName>
    </submittedName>
</protein>
<keyword evidence="3" id="KW-1185">Reference proteome</keyword>
<accession>A0A6L9SF06</accession>
<evidence type="ECO:0000259" key="1">
    <source>
        <dbReference type="Pfam" id="PF12973"/>
    </source>
</evidence>
<evidence type="ECO:0000313" key="3">
    <source>
        <dbReference type="Proteomes" id="UP000475214"/>
    </source>
</evidence>
<dbReference type="RefSeq" id="WP_163743536.1">
    <property type="nucleotide sequence ID" value="NZ_JAAGOA010000024.1"/>
</dbReference>
<gene>
    <name evidence="2" type="ORF">G1H10_26240</name>
</gene>
<dbReference type="SUPFAM" id="SSF51182">
    <property type="entry name" value="RmlC-like cupins"/>
    <property type="match status" value="1"/>
</dbReference>